<reference evidence="1" key="2">
    <citation type="journal article" date="2007" name="Science">
        <title>Draft genome sequence of the sexually transmitted pathogen Trichomonas vaginalis.</title>
        <authorList>
            <person name="Carlton J.M."/>
            <person name="Hirt R.P."/>
            <person name="Silva J.C."/>
            <person name="Delcher A.L."/>
            <person name="Schatz M."/>
            <person name="Zhao Q."/>
            <person name="Wortman J.R."/>
            <person name="Bidwell S.L."/>
            <person name="Alsmark U.C.M."/>
            <person name="Besteiro S."/>
            <person name="Sicheritz-Ponten T."/>
            <person name="Noel C.J."/>
            <person name="Dacks J.B."/>
            <person name="Foster P.G."/>
            <person name="Simillion C."/>
            <person name="Van de Peer Y."/>
            <person name="Miranda-Saavedra D."/>
            <person name="Barton G.J."/>
            <person name="Westrop G.D."/>
            <person name="Mueller S."/>
            <person name="Dessi D."/>
            <person name="Fiori P.L."/>
            <person name="Ren Q."/>
            <person name="Paulsen I."/>
            <person name="Zhang H."/>
            <person name="Bastida-Corcuera F.D."/>
            <person name="Simoes-Barbosa A."/>
            <person name="Brown M.T."/>
            <person name="Hayes R.D."/>
            <person name="Mukherjee M."/>
            <person name="Okumura C.Y."/>
            <person name="Schneider R."/>
            <person name="Smith A.J."/>
            <person name="Vanacova S."/>
            <person name="Villalvazo M."/>
            <person name="Haas B.J."/>
            <person name="Pertea M."/>
            <person name="Feldblyum T.V."/>
            <person name="Utterback T.R."/>
            <person name="Shu C.L."/>
            <person name="Osoegawa K."/>
            <person name="de Jong P.J."/>
            <person name="Hrdy I."/>
            <person name="Horvathova L."/>
            <person name="Zubacova Z."/>
            <person name="Dolezal P."/>
            <person name="Malik S.B."/>
            <person name="Logsdon J.M. Jr."/>
            <person name="Henze K."/>
            <person name="Gupta A."/>
            <person name="Wang C.C."/>
            <person name="Dunne R.L."/>
            <person name="Upcroft J.A."/>
            <person name="Upcroft P."/>
            <person name="White O."/>
            <person name="Salzberg S.L."/>
            <person name="Tang P."/>
            <person name="Chiu C.-H."/>
            <person name="Lee Y.-S."/>
            <person name="Embley T.M."/>
            <person name="Coombs G.H."/>
            <person name="Mottram J.C."/>
            <person name="Tachezy J."/>
            <person name="Fraser-Liggett C.M."/>
            <person name="Johnson P.J."/>
        </authorList>
    </citation>
    <scope>NUCLEOTIDE SEQUENCE [LARGE SCALE GENOMIC DNA]</scope>
    <source>
        <strain evidence="1">G3</strain>
    </source>
</reference>
<dbReference type="AlphaFoldDB" id="A2DGC8"/>
<evidence type="ECO:0000313" key="1">
    <source>
        <dbReference type="EMBL" id="EAY20524.1"/>
    </source>
</evidence>
<dbReference type="SMR" id="A2DGC8"/>
<accession>A2DGC8</accession>
<reference evidence="1" key="1">
    <citation type="submission" date="2006-10" db="EMBL/GenBank/DDBJ databases">
        <authorList>
            <person name="Amadeo P."/>
            <person name="Zhao Q."/>
            <person name="Wortman J."/>
            <person name="Fraser-Liggett C."/>
            <person name="Carlton J."/>
        </authorList>
    </citation>
    <scope>NUCLEOTIDE SEQUENCE</scope>
    <source>
        <strain evidence="1">G3</strain>
    </source>
</reference>
<dbReference type="EMBL" id="DS113197">
    <property type="protein sequence ID" value="EAY20524.1"/>
    <property type="molecule type" value="Genomic_DNA"/>
</dbReference>
<dbReference type="VEuPathDB" id="TrichDB:TVAG_238960"/>
<dbReference type="VEuPathDB" id="TrichDB:TVAGG3_0966760"/>
<gene>
    <name evidence="1" type="ORF">TVAG_238960</name>
</gene>
<sequence>MSDNKAVKSPDLIKIQSPDDEYKKKLNRIKSKICYYKKKPQCGGVDAHKTKVIENDEERKEIIEKLETYRSILKLGEAKIKEFNRINKLIGRDEFNKDEFLNSIQI</sequence>
<evidence type="ECO:0000313" key="2">
    <source>
        <dbReference type="Proteomes" id="UP000001542"/>
    </source>
</evidence>
<keyword evidence="2" id="KW-1185">Reference proteome</keyword>
<dbReference type="InParanoid" id="A2DGC8"/>
<proteinExistence type="predicted"/>
<protein>
    <submittedName>
        <fullName evidence="1">Uncharacterized protein</fullName>
    </submittedName>
</protein>
<dbReference type="Proteomes" id="UP000001542">
    <property type="component" value="Unassembled WGS sequence"/>
</dbReference>
<name>A2DGC8_TRIV3</name>
<organism evidence="1 2">
    <name type="scientific">Trichomonas vaginalis (strain ATCC PRA-98 / G3)</name>
    <dbReference type="NCBI Taxonomy" id="412133"/>
    <lineage>
        <taxon>Eukaryota</taxon>
        <taxon>Metamonada</taxon>
        <taxon>Parabasalia</taxon>
        <taxon>Trichomonadida</taxon>
        <taxon>Trichomonadidae</taxon>
        <taxon>Trichomonas</taxon>
    </lineage>
</organism>